<comment type="caution">
    <text evidence="1">The sequence shown here is derived from an EMBL/GenBank/DDBJ whole genome shotgun (WGS) entry which is preliminary data.</text>
</comment>
<organism evidence="1 2">
    <name type="scientific">Acaulospora colombiana</name>
    <dbReference type="NCBI Taxonomy" id="27376"/>
    <lineage>
        <taxon>Eukaryota</taxon>
        <taxon>Fungi</taxon>
        <taxon>Fungi incertae sedis</taxon>
        <taxon>Mucoromycota</taxon>
        <taxon>Glomeromycotina</taxon>
        <taxon>Glomeromycetes</taxon>
        <taxon>Diversisporales</taxon>
        <taxon>Acaulosporaceae</taxon>
        <taxon>Acaulospora</taxon>
    </lineage>
</organism>
<evidence type="ECO:0000313" key="1">
    <source>
        <dbReference type="EMBL" id="CAG8463610.1"/>
    </source>
</evidence>
<proteinExistence type="predicted"/>
<dbReference type="Proteomes" id="UP000789525">
    <property type="component" value="Unassembled WGS sequence"/>
</dbReference>
<protein>
    <submittedName>
        <fullName evidence="1">553_t:CDS:1</fullName>
    </submittedName>
</protein>
<keyword evidence="2" id="KW-1185">Reference proteome</keyword>
<name>A0ACA9KB54_9GLOM</name>
<evidence type="ECO:0000313" key="2">
    <source>
        <dbReference type="Proteomes" id="UP000789525"/>
    </source>
</evidence>
<accession>A0ACA9KB54</accession>
<dbReference type="EMBL" id="CAJVPT010001506">
    <property type="protein sequence ID" value="CAG8463610.1"/>
    <property type="molecule type" value="Genomic_DNA"/>
</dbReference>
<reference evidence="1" key="1">
    <citation type="submission" date="2021-06" db="EMBL/GenBank/DDBJ databases">
        <authorList>
            <person name="Kallberg Y."/>
            <person name="Tangrot J."/>
            <person name="Rosling A."/>
        </authorList>
    </citation>
    <scope>NUCLEOTIDE SEQUENCE</scope>
    <source>
        <strain evidence="1">CL356</strain>
    </source>
</reference>
<gene>
    <name evidence="1" type="ORF">ACOLOM_LOCUS1277</name>
</gene>
<sequence>MMVSSSFKTTNALSKGNGGGGGGAALRHNANREKAAKSTFNEQVI</sequence>